<dbReference type="SUPFAM" id="SSF53300">
    <property type="entry name" value="vWA-like"/>
    <property type="match status" value="1"/>
</dbReference>
<dbReference type="PANTHER" id="PTHR12957">
    <property type="entry name" value="DEAD/H BOX POLYPEPTIDE 26/DICE1-RELATED"/>
    <property type="match status" value="1"/>
</dbReference>
<dbReference type="Gene3D" id="3.40.50.410">
    <property type="entry name" value="von Willebrand factor, type A domain"/>
    <property type="match status" value="1"/>
</dbReference>
<dbReference type="OrthoDB" id="17307at2759"/>
<reference evidence="2" key="1">
    <citation type="submission" date="2022-07" db="EMBL/GenBank/DDBJ databases">
        <title>Phylogenomic reconstructions and comparative analyses of Kickxellomycotina fungi.</title>
        <authorList>
            <person name="Reynolds N.K."/>
            <person name="Stajich J.E."/>
            <person name="Barry K."/>
            <person name="Grigoriev I.V."/>
            <person name="Crous P."/>
            <person name="Smith M.E."/>
        </authorList>
    </citation>
    <scope>NUCLEOTIDE SEQUENCE</scope>
    <source>
        <strain evidence="2">RSA 861</strain>
    </source>
</reference>
<evidence type="ECO:0000313" key="2">
    <source>
        <dbReference type="EMBL" id="KAJ1912717.1"/>
    </source>
</evidence>
<evidence type="ECO:0000313" key="3">
    <source>
        <dbReference type="Proteomes" id="UP001150569"/>
    </source>
</evidence>
<feature type="non-terminal residue" evidence="2">
    <location>
        <position position="59"/>
    </location>
</feature>
<dbReference type="PANTHER" id="PTHR12957:SF2">
    <property type="entry name" value="INTEGRATOR COMPLEX SUBUNIT 6"/>
    <property type="match status" value="1"/>
</dbReference>
<dbReference type="InterPro" id="IPR036465">
    <property type="entry name" value="vWFA_dom_sf"/>
</dbReference>
<name>A0A9W8DP69_9FUNG</name>
<protein>
    <recommendedName>
        <fullName evidence="1">VWFA domain-containing protein</fullName>
    </recommendedName>
</protein>
<dbReference type="Proteomes" id="UP001150569">
    <property type="component" value="Unassembled WGS sequence"/>
</dbReference>
<dbReference type="InterPro" id="IPR051113">
    <property type="entry name" value="Integrator_subunit6"/>
</dbReference>
<proteinExistence type="predicted"/>
<accession>A0A9W8DP69</accession>
<feature type="domain" description="VWFA" evidence="1">
    <location>
        <begin position="3"/>
        <end position="54"/>
    </location>
</feature>
<comment type="caution">
    <text evidence="2">The sequence shown here is derived from an EMBL/GenBank/DDBJ whole genome shotgun (WGS) entry which is preliminary data.</text>
</comment>
<dbReference type="GO" id="GO:0034472">
    <property type="term" value="P:snRNA 3'-end processing"/>
    <property type="evidence" value="ECO:0007669"/>
    <property type="project" value="TreeGrafter"/>
</dbReference>
<gene>
    <name evidence="2" type="ORF">IWQ60_009541</name>
</gene>
<sequence length="59" mass="6668">MLFVFLIDTSASMNALMADGLSHLDCAKSGVEYFIKKRNNQRDDKYMVLTYAEGTDSIK</sequence>
<dbReference type="InterPro" id="IPR002035">
    <property type="entry name" value="VWF_A"/>
</dbReference>
<dbReference type="EMBL" id="JANBPT010000808">
    <property type="protein sequence ID" value="KAJ1912717.1"/>
    <property type="molecule type" value="Genomic_DNA"/>
</dbReference>
<dbReference type="GO" id="GO:0032039">
    <property type="term" value="C:integrator complex"/>
    <property type="evidence" value="ECO:0007669"/>
    <property type="project" value="TreeGrafter"/>
</dbReference>
<dbReference type="AlphaFoldDB" id="A0A9W8DP69"/>
<keyword evidence="3" id="KW-1185">Reference proteome</keyword>
<organism evidence="2 3">
    <name type="scientific">Tieghemiomyces parasiticus</name>
    <dbReference type="NCBI Taxonomy" id="78921"/>
    <lineage>
        <taxon>Eukaryota</taxon>
        <taxon>Fungi</taxon>
        <taxon>Fungi incertae sedis</taxon>
        <taxon>Zoopagomycota</taxon>
        <taxon>Kickxellomycotina</taxon>
        <taxon>Dimargaritomycetes</taxon>
        <taxon>Dimargaritales</taxon>
        <taxon>Dimargaritaceae</taxon>
        <taxon>Tieghemiomyces</taxon>
    </lineage>
</organism>
<evidence type="ECO:0000259" key="1">
    <source>
        <dbReference type="Pfam" id="PF13519"/>
    </source>
</evidence>
<dbReference type="Pfam" id="PF13519">
    <property type="entry name" value="VWA_2"/>
    <property type="match status" value="1"/>
</dbReference>